<dbReference type="Gene3D" id="3.20.20.20">
    <property type="entry name" value="Dihydropteroate synthase-like"/>
    <property type="match status" value="1"/>
</dbReference>
<keyword evidence="5 7" id="KW-0411">Iron-sulfur</keyword>
<dbReference type="HAMAP" id="MF_00159">
    <property type="entry name" value="IspG"/>
    <property type="match status" value="1"/>
</dbReference>
<evidence type="ECO:0000256" key="3">
    <source>
        <dbReference type="ARBA" id="ARBA00023002"/>
    </source>
</evidence>
<dbReference type="GO" id="GO:0141197">
    <property type="term" value="F:4-hydroxy-3-methylbut-2-enyl-diphosphate synthase activity (flavodoxin)"/>
    <property type="evidence" value="ECO:0007669"/>
    <property type="project" value="UniProtKB-EC"/>
</dbReference>
<keyword evidence="6 7" id="KW-0414">Isoprene biosynthesis</keyword>
<feature type="domain" description="IspG TIM-barrel" evidence="8">
    <location>
        <begin position="6"/>
        <end position="244"/>
    </location>
</feature>
<dbReference type="NCBIfam" id="NF001540">
    <property type="entry name" value="PRK00366.1"/>
    <property type="match status" value="1"/>
</dbReference>
<evidence type="ECO:0000313" key="10">
    <source>
        <dbReference type="EMBL" id="MBU3830741.1"/>
    </source>
</evidence>
<evidence type="ECO:0000259" key="9">
    <source>
        <dbReference type="Pfam" id="PF26540"/>
    </source>
</evidence>
<keyword evidence="4 7" id="KW-0408">Iron</keyword>
<feature type="domain" description="IspG C-terminal" evidence="9">
    <location>
        <begin position="260"/>
        <end position="346"/>
    </location>
</feature>
<reference evidence="10" key="1">
    <citation type="journal article" date="2021" name="PeerJ">
        <title>Extensive microbial diversity within the chicken gut microbiome revealed by metagenomics and culture.</title>
        <authorList>
            <person name="Gilroy R."/>
            <person name="Ravi A."/>
            <person name="Getino M."/>
            <person name="Pursley I."/>
            <person name="Horton D.L."/>
            <person name="Alikhan N.F."/>
            <person name="Baker D."/>
            <person name="Gharbi K."/>
            <person name="Hall N."/>
            <person name="Watson M."/>
            <person name="Adriaenssens E.M."/>
            <person name="Foster-Nyarko E."/>
            <person name="Jarju S."/>
            <person name="Secka A."/>
            <person name="Antonio M."/>
            <person name="Oren A."/>
            <person name="Chaudhuri R.R."/>
            <person name="La Ragione R."/>
            <person name="Hildebrand F."/>
            <person name="Pallen M.J."/>
        </authorList>
    </citation>
    <scope>NUCLEOTIDE SEQUENCE</scope>
    <source>
        <strain evidence="10">A5-1222</strain>
    </source>
</reference>
<dbReference type="PANTHER" id="PTHR30454">
    <property type="entry name" value="4-HYDROXY-3-METHYLBUT-2-EN-1-YL DIPHOSPHATE SYNTHASE"/>
    <property type="match status" value="1"/>
</dbReference>
<evidence type="ECO:0000256" key="6">
    <source>
        <dbReference type="ARBA" id="ARBA00023229"/>
    </source>
</evidence>
<feature type="binding site" evidence="7">
    <location>
        <position position="266"/>
    </location>
    <ligand>
        <name>[4Fe-4S] cluster</name>
        <dbReference type="ChEBI" id="CHEBI:49883"/>
    </ligand>
</feature>
<keyword evidence="1 7" id="KW-0004">4Fe-4S</keyword>
<dbReference type="GO" id="GO:0046429">
    <property type="term" value="F:4-hydroxy-3-methylbut-2-en-1-yl diphosphate synthase activity (ferredoxin)"/>
    <property type="evidence" value="ECO:0007669"/>
    <property type="project" value="UniProtKB-UniRule"/>
</dbReference>
<accession>A0A9E2KV47</accession>
<evidence type="ECO:0000256" key="7">
    <source>
        <dbReference type="HAMAP-Rule" id="MF_00159"/>
    </source>
</evidence>
<evidence type="ECO:0000256" key="5">
    <source>
        <dbReference type="ARBA" id="ARBA00023014"/>
    </source>
</evidence>
<dbReference type="InterPro" id="IPR011005">
    <property type="entry name" value="Dihydropteroate_synth-like_sf"/>
</dbReference>
<dbReference type="SUPFAM" id="SSF56014">
    <property type="entry name" value="Nitrite and sulphite reductase 4Fe-4S domain-like"/>
    <property type="match status" value="1"/>
</dbReference>
<feature type="binding site" evidence="7">
    <location>
        <position position="305"/>
    </location>
    <ligand>
        <name>[4Fe-4S] cluster</name>
        <dbReference type="ChEBI" id="CHEBI:49883"/>
    </ligand>
</feature>
<dbReference type="Pfam" id="PF26540">
    <property type="entry name" value="GcpE_C"/>
    <property type="match status" value="1"/>
</dbReference>
<proteinExistence type="inferred from homology"/>
<dbReference type="SUPFAM" id="SSF51717">
    <property type="entry name" value="Dihydropteroate synthetase-like"/>
    <property type="match status" value="1"/>
</dbReference>
<evidence type="ECO:0000259" key="8">
    <source>
        <dbReference type="Pfam" id="PF04551"/>
    </source>
</evidence>
<dbReference type="EMBL" id="JAHLFM010000017">
    <property type="protein sequence ID" value="MBU3830741.1"/>
    <property type="molecule type" value="Genomic_DNA"/>
</dbReference>
<evidence type="ECO:0000256" key="2">
    <source>
        <dbReference type="ARBA" id="ARBA00022723"/>
    </source>
</evidence>
<protein>
    <recommendedName>
        <fullName evidence="7">4-hydroxy-3-methylbut-2-en-1-yl diphosphate synthase (flavodoxin)</fullName>
        <ecNumber evidence="7">1.17.7.3</ecNumber>
    </recommendedName>
    <alternativeName>
        <fullName evidence="7">1-hydroxy-2-methyl-2-(E)-butenyl 4-diphosphate synthase</fullName>
    </alternativeName>
</protein>
<keyword evidence="2 7" id="KW-0479">Metal-binding</keyword>
<comment type="caution">
    <text evidence="10">The sequence shown here is derived from an EMBL/GenBank/DDBJ whole genome shotgun (WGS) entry which is preliminary data.</text>
</comment>
<dbReference type="NCBIfam" id="TIGR00612">
    <property type="entry name" value="ispG_gcpE"/>
    <property type="match status" value="1"/>
</dbReference>
<dbReference type="GO" id="GO:0005506">
    <property type="term" value="F:iron ion binding"/>
    <property type="evidence" value="ECO:0007669"/>
    <property type="project" value="InterPro"/>
</dbReference>
<dbReference type="PANTHER" id="PTHR30454:SF0">
    <property type="entry name" value="4-HYDROXY-3-METHYLBUT-2-EN-1-YL DIPHOSPHATE SYNTHASE (FERREDOXIN), CHLOROPLASTIC"/>
    <property type="match status" value="1"/>
</dbReference>
<dbReference type="InterPro" id="IPR016425">
    <property type="entry name" value="IspG_bac"/>
</dbReference>
<comment type="similarity">
    <text evidence="7">Belongs to the IspG family.</text>
</comment>
<sequence>MEREKTKQIKFNNIELGGNNKIYIQSMTNTKTSDVIKTIEQINQLALAGCDYVRVAVFDYDDVNAIKELVRLSPIPLVADIHFNFEFAILAMENGIKKIRINPGNLDDDDKLLKIVNVAKKHNVVIRVGVNSGSLPEWIIKRFGNTAIGMVELAKYYINKLNSLNFDNIVISLKSSDVKVMVDAYTLASQTFNYPLHLGVTESGPELEGAIKSTAGLAPLLLRGIGNTIRVSISDDPVKEIYIAKKILNSLGLYDNLVDIISCPTCGRLQYDMLPLVNQIKEYTKNLNFPLKISILGCVVNGIGEGKEADIGVAGGKGKAILFEDGKIIKNVNENELLTELKNLIDKKYNNFLNKKNK</sequence>
<dbReference type="Gene3D" id="3.30.413.10">
    <property type="entry name" value="Sulfite Reductase Hemoprotein, domain 1"/>
    <property type="match status" value="1"/>
</dbReference>
<gene>
    <name evidence="7 10" type="primary">ispG</name>
    <name evidence="10" type="synonym">gcpE</name>
    <name evidence="10" type="ORF">H9897_01100</name>
</gene>
<comment type="catalytic activity">
    <reaction evidence="7">
        <text>(2E)-4-hydroxy-3-methylbut-2-enyl diphosphate + oxidized [flavodoxin] + H2O + 2 H(+) = 2-C-methyl-D-erythritol 2,4-cyclic diphosphate + reduced [flavodoxin]</text>
        <dbReference type="Rhea" id="RHEA:43604"/>
        <dbReference type="Rhea" id="RHEA-COMP:10622"/>
        <dbReference type="Rhea" id="RHEA-COMP:10623"/>
        <dbReference type="ChEBI" id="CHEBI:15377"/>
        <dbReference type="ChEBI" id="CHEBI:15378"/>
        <dbReference type="ChEBI" id="CHEBI:57618"/>
        <dbReference type="ChEBI" id="CHEBI:58210"/>
        <dbReference type="ChEBI" id="CHEBI:58483"/>
        <dbReference type="ChEBI" id="CHEBI:128753"/>
        <dbReference type="EC" id="1.17.7.3"/>
    </reaction>
</comment>
<comment type="pathway">
    <text evidence="7">Isoprenoid biosynthesis; isopentenyl diphosphate biosynthesis via DXP pathway; isopentenyl diphosphate from 1-deoxy-D-xylulose 5-phosphate: step 5/6.</text>
</comment>
<feature type="binding site" evidence="7">
    <location>
        <position position="263"/>
    </location>
    <ligand>
        <name>[4Fe-4S] cluster</name>
        <dbReference type="ChEBI" id="CHEBI:49883"/>
    </ligand>
</feature>
<dbReference type="InterPro" id="IPR004588">
    <property type="entry name" value="IspG_bac-typ"/>
</dbReference>
<dbReference type="InterPro" id="IPR045854">
    <property type="entry name" value="NO2/SO3_Rdtase_4Fe4S_sf"/>
</dbReference>
<keyword evidence="3 7" id="KW-0560">Oxidoreductase</keyword>
<evidence type="ECO:0000256" key="1">
    <source>
        <dbReference type="ARBA" id="ARBA00022485"/>
    </source>
</evidence>
<feature type="binding site" evidence="7">
    <location>
        <position position="298"/>
    </location>
    <ligand>
        <name>[4Fe-4S] cluster</name>
        <dbReference type="ChEBI" id="CHEBI:49883"/>
    </ligand>
</feature>
<organism evidence="10 11">
    <name type="scientific">Candidatus Ureaplasma intestinipullorum</name>
    <dbReference type="NCBI Taxonomy" id="2838770"/>
    <lineage>
        <taxon>Bacteria</taxon>
        <taxon>Bacillati</taxon>
        <taxon>Mycoplasmatota</taxon>
        <taxon>Mycoplasmoidales</taxon>
        <taxon>Mycoplasmoidaceae</taxon>
        <taxon>Ureaplasma</taxon>
    </lineage>
</organism>
<dbReference type="GO" id="GO:0016114">
    <property type="term" value="P:terpenoid biosynthetic process"/>
    <property type="evidence" value="ECO:0007669"/>
    <property type="project" value="InterPro"/>
</dbReference>
<dbReference type="InterPro" id="IPR058578">
    <property type="entry name" value="IspG_TIM"/>
</dbReference>
<dbReference type="AlphaFoldDB" id="A0A9E2KV47"/>
<comment type="function">
    <text evidence="7">Converts 2C-methyl-D-erythritol 2,4-cyclodiphosphate (ME-2,4cPP) into 1-hydroxy-2-methyl-2-(E)-butenyl 4-diphosphate.</text>
</comment>
<dbReference type="PIRSF" id="PIRSF004640">
    <property type="entry name" value="IspG"/>
    <property type="match status" value="1"/>
</dbReference>
<reference evidence="10" key="2">
    <citation type="submission" date="2021-04" db="EMBL/GenBank/DDBJ databases">
        <authorList>
            <person name="Gilroy R."/>
        </authorList>
    </citation>
    <scope>NUCLEOTIDE SEQUENCE</scope>
    <source>
        <strain evidence="10">A5-1222</strain>
    </source>
</reference>
<dbReference type="Proteomes" id="UP000824247">
    <property type="component" value="Unassembled WGS sequence"/>
</dbReference>
<name>A0A9E2KV47_9BACT</name>
<dbReference type="InterPro" id="IPR058579">
    <property type="entry name" value="IspG_C"/>
</dbReference>
<evidence type="ECO:0000313" key="11">
    <source>
        <dbReference type="Proteomes" id="UP000824247"/>
    </source>
</evidence>
<dbReference type="Pfam" id="PF04551">
    <property type="entry name" value="GcpE"/>
    <property type="match status" value="1"/>
</dbReference>
<evidence type="ECO:0000256" key="4">
    <source>
        <dbReference type="ARBA" id="ARBA00023004"/>
    </source>
</evidence>
<dbReference type="GO" id="GO:0051539">
    <property type="term" value="F:4 iron, 4 sulfur cluster binding"/>
    <property type="evidence" value="ECO:0007669"/>
    <property type="project" value="UniProtKB-UniRule"/>
</dbReference>
<dbReference type="EC" id="1.17.7.3" evidence="7"/>
<dbReference type="GO" id="GO:0019288">
    <property type="term" value="P:isopentenyl diphosphate biosynthetic process, methylerythritol 4-phosphate pathway"/>
    <property type="evidence" value="ECO:0007669"/>
    <property type="project" value="UniProtKB-UniRule"/>
</dbReference>
<comment type="cofactor">
    <cofactor evidence="7">
        <name>[4Fe-4S] cluster</name>
        <dbReference type="ChEBI" id="CHEBI:49883"/>
    </cofactor>
    <text evidence="7">Binds 1 [4Fe-4S] cluster.</text>
</comment>